<evidence type="ECO:0000256" key="9">
    <source>
        <dbReference type="ARBA" id="ARBA00038424"/>
    </source>
</evidence>
<evidence type="ECO:0000313" key="15">
    <source>
        <dbReference type="EMBL" id="QDZ18268.1"/>
    </source>
</evidence>
<comment type="similarity">
    <text evidence="9">Belongs to the DRC2 family.</text>
</comment>
<evidence type="ECO:0000313" key="16">
    <source>
        <dbReference type="Proteomes" id="UP000316726"/>
    </source>
</evidence>
<dbReference type="EMBL" id="CP031034">
    <property type="protein sequence ID" value="QDZ18268.1"/>
    <property type="molecule type" value="Genomic_DNA"/>
</dbReference>
<dbReference type="GO" id="GO:0005858">
    <property type="term" value="C:axonemal dynein complex"/>
    <property type="evidence" value="ECO:0007669"/>
    <property type="project" value="InterPro"/>
</dbReference>
<keyword evidence="16" id="KW-1185">Reference proteome</keyword>
<organism evidence="15 16">
    <name type="scientific">Chloropicon primus</name>
    <dbReference type="NCBI Taxonomy" id="1764295"/>
    <lineage>
        <taxon>Eukaryota</taxon>
        <taxon>Viridiplantae</taxon>
        <taxon>Chlorophyta</taxon>
        <taxon>Chloropicophyceae</taxon>
        <taxon>Chloropicales</taxon>
        <taxon>Chloropicaceae</taxon>
        <taxon>Chloropicon</taxon>
    </lineage>
</organism>
<evidence type="ECO:0000256" key="2">
    <source>
        <dbReference type="ARBA" id="ARBA00022490"/>
    </source>
</evidence>
<feature type="coiled-coil region" evidence="12">
    <location>
        <begin position="100"/>
        <end position="127"/>
    </location>
</feature>
<dbReference type="InterPro" id="IPR039750">
    <property type="entry name" value="DRC1/DRC2"/>
</dbReference>
<evidence type="ECO:0000256" key="8">
    <source>
        <dbReference type="ARBA" id="ARBA00037841"/>
    </source>
</evidence>
<dbReference type="Proteomes" id="UP000316726">
    <property type="component" value="Chromosome 1"/>
</dbReference>
<dbReference type="STRING" id="1764295.A0A5B8MCM4"/>
<proteinExistence type="inferred from homology"/>
<dbReference type="GO" id="GO:0070286">
    <property type="term" value="P:axonemal dynein complex assembly"/>
    <property type="evidence" value="ECO:0007669"/>
    <property type="project" value="InterPro"/>
</dbReference>
<feature type="region of interest" description="Disordered" evidence="13">
    <location>
        <begin position="383"/>
        <end position="408"/>
    </location>
</feature>
<evidence type="ECO:0000256" key="1">
    <source>
        <dbReference type="ARBA" id="ARBA00004611"/>
    </source>
</evidence>
<comment type="function">
    <text evidence="11">Component of the nexin-dynein regulatory complex (N-DRC), a key regulator of ciliary/flagellar motility which maintains the alignment and integrity of the distal axoneme and regulates microtubule sliding in motile axonemes. Plays a critical role in the assembly of N-DRC and also stabilizes the assembly of multiple inner dynein arms and radial spokes. Coassembles with DRC1 to form a central scaffold needed for assembly of the N-DRC and its attachment to the outer doublet microtubules.</text>
</comment>
<keyword evidence="4 12" id="KW-0175">Coiled coil</keyword>
<dbReference type="Pfam" id="PF14772">
    <property type="entry name" value="NYD-SP28"/>
    <property type="match status" value="1"/>
</dbReference>
<dbReference type="PANTHER" id="PTHR21625:SF0">
    <property type="entry name" value="DYNEIN REGULATORY COMPLEX SUBUNIT 2"/>
    <property type="match status" value="1"/>
</dbReference>
<feature type="compositionally biased region" description="Low complexity" evidence="13">
    <location>
        <begin position="386"/>
        <end position="406"/>
    </location>
</feature>
<evidence type="ECO:0000256" key="7">
    <source>
        <dbReference type="ARBA" id="ARBA00023273"/>
    </source>
</evidence>
<keyword evidence="3" id="KW-0282">Flagellum</keyword>
<keyword evidence="2" id="KW-0963">Cytoplasm</keyword>
<gene>
    <name evidence="15" type="ORF">A3770_01p07860</name>
</gene>
<evidence type="ECO:0000256" key="3">
    <source>
        <dbReference type="ARBA" id="ARBA00022846"/>
    </source>
</evidence>
<evidence type="ECO:0000256" key="5">
    <source>
        <dbReference type="ARBA" id="ARBA00023069"/>
    </source>
</evidence>
<evidence type="ECO:0000256" key="10">
    <source>
        <dbReference type="ARBA" id="ARBA00040899"/>
    </source>
</evidence>
<feature type="domain" description="Dynein regulatory complex protein 1/2 N-terminal" evidence="14">
    <location>
        <begin position="32"/>
        <end position="132"/>
    </location>
</feature>
<evidence type="ECO:0000259" key="14">
    <source>
        <dbReference type="Pfam" id="PF14772"/>
    </source>
</evidence>
<evidence type="ECO:0000256" key="6">
    <source>
        <dbReference type="ARBA" id="ARBA00023212"/>
    </source>
</evidence>
<feature type="region of interest" description="Disordered" evidence="13">
    <location>
        <begin position="1"/>
        <end position="21"/>
    </location>
</feature>
<evidence type="ECO:0000256" key="11">
    <source>
        <dbReference type="ARBA" id="ARBA00045865"/>
    </source>
</evidence>
<keyword evidence="6" id="KW-0206">Cytoskeleton</keyword>
<dbReference type="GO" id="GO:0003352">
    <property type="term" value="P:regulation of cilium movement"/>
    <property type="evidence" value="ECO:0007669"/>
    <property type="project" value="TreeGrafter"/>
</dbReference>
<comment type="subcellular location">
    <subcellularLocation>
        <location evidence="1">Cytoplasm</location>
        <location evidence="1">Cytoskeleton</location>
        <location evidence="1">Flagellum axoneme</location>
    </subcellularLocation>
    <subcellularLocation>
        <location evidence="8">Cytoplasm</location>
        <location evidence="8">Cytoskeleton</location>
        <location evidence="8">Flagellum basal body</location>
    </subcellularLocation>
</comment>
<sequence length="523" mass="60826">MVRIGGARGPSALDARGQNETEEEYLTRVQMEAAAVEEETKKLIEQSRVKLREKQLVEERYAVLNKRKINEKWRQIMRKAKVEGLKKDIEVLSQNHERSVDRKDAMIQMLDQDLEEAEEQYRTSLRAHHQVIDSLIDLQYLRLKELEQEFLERVRDLEGEFDSEKTEISNVHQKNKKDMLDIMQAMELEFNDAETEVRHEFESQREEIKNRNSEEYQVLKLRLESIIEELERHFDKAHQAYLTSTNSRNEAFKTLTKSDAKSARIIEKRMRKLMRMQDSLTHWRAKIASTSREWDVRNKALRQEKDILAKHYHNLKASLDRFRSSQAGKLKALCINSGKAIDDLTNKLNLAERILHVSELCRKLETENEKVLPFGTMDAMKDESAEAVAEAQGAEKAGEGASSAEGIAEEKSSAAQISSYGVDESGNKVPEWDYLNQFFKRFNRVKMDNAAIGKEKMKLEASNRDLRNILKQYLDGISVNKDVMDDPTNPLFVVNDKVHTRLRVQTEEEQLKEQQLELVQQFV</sequence>
<evidence type="ECO:0000256" key="4">
    <source>
        <dbReference type="ARBA" id="ARBA00023054"/>
    </source>
</evidence>
<accession>A0A5B8MCM4</accession>
<keyword evidence="5" id="KW-0969">Cilium</keyword>
<dbReference type="GO" id="GO:0060285">
    <property type="term" value="P:cilium-dependent cell motility"/>
    <property type="evidence" value="ECO:0007669"/>
    <property type="project" value="TreeGrafter"/>
</dbReference>
<keyword evidence="7" id="KW-0966">Cell projection</keyword>
<dbReference type="InterPro" id="IPR039505">
    <property type="entry name" value="DRC1/2_N"/>
</dbReference>
<name>A0A5B8MCM4_9CHLO</name>
<protein>
    <recommendedName>
        <fullName evidence="10">Dynein regulatory complex subunit 2</fullName>
    </recommendedName>
</protein>
<dbReference type="AlphaFoldDB" id="A0A5B8MCM4"/>
<reference evidence="15 16" key="1">
    <citation type="submission" date="2018-07" db="EMBL/GenBank/DDBJ databases">
        <title>The complete nuclear genome of the prasinophyte Chloropicon primus (CCMP1205).</title>
        <authorList>
            <person name="Pombert J.-F."/>
            <person name="Otis C."/>
            <person name="Turmel M."/>
            <person name="Lemieux C."/>
        </authorList>
    </citation>
    <scope>NUCLEOTIDE SEQUENCE [LARGE SCALE GENOMIC DNA]</scope>
    <source>
        <strain evidence="15 16">CCMP1205</strain>
    </source>
</reference>
<evidence type="ECO:0000256" key="12">
    <source>
        <dbReference type="SAM" id="Coils"/>
    </source>
</evidence>
<evidence type="ECO:0000256" key="13">
    <source>
        <dbReference type="SAM" id="MobiDB-lite"/>
    </source>
</evidence>
<dbReference type="OrthoDB" id="7760980at2759"/>
<dbReference type="PANTHER" id="PTHR21625">
    <property type="entry name" value="NYD-SP28 PROTEIN"/>
    <property type="match status" value="1"/>
</dbReference>